<dbReference type="RefSeq" id="WP_002576085.1">
    <property type="nucleotide sequence ID" value="NZ_BAABZS010000001.1"/>
</dbReference>
<reference evidence="2" key="1">
    <citation type="submission" date="2019-11" db="EMBL/GenBank/DDBJ databases">
        <authorList>
            <person name="Feng L."/>
        </authorList>
    </citation>
    <scope>NUCLEOTIDE SEQUENCE</scope>
    <source>
        <strain evidence="2">CbolteaeLFYP116</strain>
    </source>
</reference>
<dbReference type="GeneID" id="23114063"/>
<dbReference type="InterPro" id="IPR029068">
    <property type="entry name" value="Glyas_Bleomycin-R_OHBP_Dase"/>
</dbReference>
<evidence type="ECO:0000313" key="2">
    <source>
        <dbReference type="EMBL" id="VYT45051.1"/>
    </source>
</evidence>
<evidence type="ECO:0000256" key="1">
    <source>
        <dbReference type="ARBA" id="ARBA00022723"/>
    </source>
</evidence>
<dbReference type="InterPro" id="IPR037523">
    <property type="entry name" value="VOC_core"/>
</dbReference>
<dbReference type="EMBL" id="CACRTF010000017">
    <property type="protein sequence ID" value="VYT45051.1"/>
    <property type="molecule type" value="Genomic_DNA"/>
</dbReference>
<dbReference type="GO" id="GO:0046872">
    <property type="term" value="F:metal ion binding"/>
    <property type="evidence" value="ECO:0007669"/>
    <property type="project" value="UniProtKB-KW"/>
</dbReference>
<dbReference type="SUPFAM" id="SSF54593">
    <property type="entry name" value="Glyoxalase/Bleomycin resistance protein/Dihydroxybiphenyl dioxygenase"/>
    <property type="match status" value="1"/>
</dbReference>
<dbReference type="PROSITE" id="PS51819">
    <property type="entry name" value="VOC"/>
    <property type="match status" value="1"/>
</dbReference>
<dbReference type="GO" id="GO:0046491">
    <property type="term" value="P:L-methylmalonyl-CoA metabolic process"/>
    <property type="evidence" value="ECO:0007669"/>
    <property type="project" value="TreeGrafter"/>
</dbReference>
<dbReference type="PANTHER" id="PTHR43048:SF3">
    <property type="entry name" value="METHYLMALONYL-COA EPIMERASE, MITOCHONDRIAL"/>
    <property type="match status" value="1"/>
</dbReference>
<dbReference type="PANTHER" id="PTHR43048">
    <property type="entry name" value="METHYLMALONYL-COA EPIMERASE"/>
    <property type="match status" value="1"/>
</dbReference>
<dbReference type="Pfam" id="PF13669">
    <property type="entry name" value="Glyoxalase_4"/>
    <property type="match status" value="1"/>
</dbReference>
<dbReference type="GO" id="GO:0004493">
    <property type="term" value="F:methylmalonyl-CoA epimerase activity"/>
    <property type="evidence" value="ECO:0007669"/>
    <property type="project" value="TreeGrafter"/>
</dbReference>
<protein>
    <submittedName>
        <fullName evidence="2">Glyoxalase-like domain protein</fullName>
    </submittedName>
</protein>
<dbReference type="Gene3D" id="3.10.180.10">
    <property type="entry name" value="2,3-Dihydroxybiphenyl 1,2-Dioxygenase, domain 1"/>
    <property type="match status" value="1"/>
</dbReference>
<keyword evidence="1" id="KW-0479">Metal-binding</keyword>
<dbReference type="InterPro" id="IPR051785">
    <property type="entry name" value="MMCE/EMCE_epimerase"/>
</dbReference>
<proteinExistence type="predicted"/>
<dbReference type="AlphaFoldDB" id="A0A6N2WTH8"/>
<organism evidence="2">
    <name type="scientific">Enterocloster bolteae</name>
    <dbReference type="NCBI Taxonomy" id="208479"/>
    <lineage>
        <taxon>Bacteria</taxon>
        <taxon>Bacillati</taxon>
        <taxon>Bacillota</taxon>
        <taxon>Clostridia</taxon>
        <taxon>Lachnospirales</taxon>
        <taxon>Lachnospiraceae</taxon>
        <taxon>Enterocloster</taxon>
    </lineage>
</organism>
<gene>
    <name evidence="2" type="ORF">CBLFYP116_03943</name>
</gene>
<accession>A0A6N2WTH8</accession>
<sequence>MEHMKLHHVGIVMNSQERADRFMKKFGLETDYMEYVESYKSNCLFTKHKEDETPIELVIPLEGVLATYNNGKGGMHHIAFEVEDVEEVKRKYEAEGMKLLEESAVPGAGGIIVNFLRPRFGEGILVEFVQKLKK</sequence>
<name>A0A6N2WTH8_9FIRM</name>